<dbReference type="EMBL" id="CP029480">
    <property type="protein sequence ID" value="AWV99265.1"/>
    <property type="molecule type" value="Genomic_DNA"/>
</dbReference>
<keyword evidence="2" id="KW-0732">Signal</keyword>
<proteinExistence type="predicted"/>
<dbReference type="InterPro" id="IPR039329">
    <property type="entry name" value="SIAE"/>
</dbReference>
<keyword evidence="1" id="KW-0378">Hydrolase</keyword>
<evidence type="ECO:0000256" key="2">
    <source>
        <dbReference type="SAM" id="SignalP"/>
    </source>
</evidence>
<evidence type="ECO:0000313" key="4">
    <source>
        <dbReference type="EMBL" id="AWV99265.1"/>
    </source>
</evidence>
<keyword evidence="5" id="KW-1185">Reference proteome</keyword>
<feature type="chain" id="PRO_5016437033" evidence="2">
    <location>
        <begin position="31"/>
        <end position="664"/>
    </location>
</feature>
<dbReference type="InterPro" id="IPR013783">
    <property type="entry name" value="Ig-like_fold"/>
</dbReference>
<reference evidence="4 5" key="1">
    <citation type="submission" date="2018-05" db="EMBL/GenBank/DDBJ databases">
        <title>Complete genome sequence of Arcticibacterium luteifluviistationis SM1504T, a cytophagaceae bacterium isolated from Arctic surface seawater.</title>
        <authorList>
            <person name="Li Y."/>
            <person name="Qin Q.-L."/>
        </authorList>
    </citation>
    <scope>NUCLEOTIDE SEQUENCE [LARGE SCALE GENOMIC DNA]</scope>
    <source>
        <strain evidence="4 5">SM1504</strain>
    </source>
</reference>
<name>A0A2Z4GE10_9BACT</name>
<sequence>MPLLSLSQNINSMNKILSLLLFFLSSTAFAQLKVANIFGDHMVLQRDKPIHVWGWNTPNEKVQVQFNGESYQTSADVDGNWSLLLGSASADLKPLTMKISDRDENVSFSDILMGEVWLCSGQSNMEWKVWNVDNAAEEVKKGNHPLIRHILIPKATAFTPEKDFADREWEVCNPKTVGDFTAVGYFFARKLSQDLGVPVGLVNSAWGGSHVETWISKSAMLTSEVLKDYAENMPTDRAASDIKMEKKTIERFHGSKDFDSTTLNEQDYLKPTYDFSDWTAIGPMGSWDWKGVPSFRGTVYIQKTLELTAEQAESISEVSFGETTGDIAFYVNGKLVYQGYHEALIKFKIPKGVWKQGENSLLVKFSANRGPGNTDLGLSYGAEKYKLSFTDSSIPLMDSDWKARPSWESSRKYMPWMNNEGTLCYNAMIAPVVGLGLKGVLWYQGESNAGRAYDYRKAFPLLINDWRDKWKEELPFFWVQLSSYGAFNDSNSGSDWAELREAQSMALKLPKTGEVVTIDIGNPKDIHPRNKQDVGLRMALSAEKVAYGKNVVFSGPTFKSMKVKGRRAVLSFDNVGGGLKVNNKYGNLEGYEIAGADKKFYFAESKIIGNTVVVSHPMVKAPMAVRYGWSNSPVDANLFNKENLPASPFRTDSWKGITEDSHFE</sequence>
<dbReference type="KEGG" id="als:DJ013_14265"/>
<dbReference type="Gene3D" id="2.60.40.10">
    <property type="entry name" value="Immunoglobulins"/>
    <property type="match status" value="1"/>
</dbReference>
<dbReference type="Proteomes" id="UP000249873">
    <property type="component" value="Chromosome"/>
</dbReference>
<protein>
    <submittedName>
        <fullName evidence="4">Sialate O-acetylesterase</fullName>
    </submittedName>
</protein>
<dbReference type="PANTHER" id="PTHR22901:SF0">
    <property type="entry name" value="SIALATE O-ACETYLESTERASE"/>
    <property type="match status" value="1"/>
</dbReference>
<dbReference type="SUPFAM" id="SSF52266">
    <property type="entry name" value="SGNH hydrolase"/>
    <property type="match status" value="1"/>
</dbReference>
<accession>A0A2Z4GE10</accession>
<dbReference type="Gene3D" id="3.40.50.1110">
    <property type="entry name" value="SGNH hydrolase"/>
    <property type="match status" value="2"/>
</dbReference>
<organism evidence="4 5">
    <name type="scientific">Arcticibacterium luteifluviistationis</name>
    <dbReference type="NCBI Taxonomy" id="1784714"/>
    <lineage>
        <taxon>Bacteria</taxon>
        <taxon>Pseudomonadati</taxon>
        <taxon>Bacteroidota</taxon>
        <taxon>Cytophagia</taxon>
        <taxon>Cytophagales</taxon>
        <taxon>Leadbetterellaceae</taxon>
        <taxon>Arcticibacterium</taxon>
    </lineage>
</organism>
<evidence type="ECO:0000256" key="1">
    <source>
        <dbReference type="ARBA" id="ARBA00022801"/>
    </source>
</evidence>
<dbReference type="SUPFAM" id="SSF49785">
    <property type="entry name" value="Galactose-binding domain-like"/>
    <property type="match status" value="1"/>
</dbReference>
<feature type="signal peptide" evidence="2">
    <location>
        <begin position="1"/>
        <end position="30"/>
    </location>
</feature>
<dbReference type="AlphaFoldDB" id="A0A2Z4GE10"/>
<feature type="domain" description="Sialate O-acetylesterase" evidence="3">
    <location>
        <begin position="416"/>
        <end position="533"/>
    </location>
</feature>
<gene>
    <name evidence="4" type="ORF">DJ013_14265</name>
</gene>
<dbReference type="InterPro" id="IPR008979">
    <property type="entry name" value="Galactose-bd-like_sf"/>
</dbReference>
<dbReference type="InterPro" id="IPR005181">
    <property type="entry name" value="SASA"/>
</dbReference>
<evidence type="ECO:0000313" key="5">
    <source>
        <dbReference type="Proteomes" id="UP000249873"/>
    </source>
</evidence>
<dbReference type="OrthoDB" id="9816001at2"/>
<dbReference type="GO" id="GO:0001681">
    <property type="term" value="F:sialate O-acetylesterase activity"/>
    <property type="evidence" value="ECO:0007669"/>
    <property type="project" value="InterPro"/>
</dbReference>
<feature type="domain" description="Sialate O-acetylesterase" evidence="3">
    <location>
        <begin position="115"/>
        <end position="230"/>
    </location>
</feature>
<dbReference type="PANTHER" id="PTHR22901">
    <property type="entry name" value="SIALATE O-ACETYLESTERASE"/>
    <property type="match status" value="1"/>
</dbReference>
<dbReference type="InterPro" id="IPR036514">
    <property type="entry name" value="SGNH_hydro_sf"/>
</dbReference>
<evidence type="ECO:0000259" key="3">
    <source>
        <dbReference type="Pfam" id="PF03629"/>
    </source>
</evidence>
<dbReference type="GO" id="GO:0005975">
    <property type="term" value="P:carbohydrate metabolic process"/>
    <property type="evidence" value="ECO:0007669"/>
    <property type="project" value="TreeGrafter"/>
</dbReference>
<dbReference type="Pfam" id="PF03629">
    <property type="entry name" value="SASA"/>
    <property type="match status" value="2"/>
</dbReference>